<dbReference type="EMBL" id="JACGCM010001723">
    <property type="protein sequence ID" value="KAF6150972.1"/>
    <property type="molecule type" value="Genomic_DNA"/>
</dbReference>
<comment type="catalytic activity">
    <reaction evidence="8">
        <text>L-seryl-[protein] + ATP = O-phospho-L-seryl-[protein] + ADP + H(+)</text>
        <dbReference type="Rhea" id="RHEA:17989"/>
        <dbReference type="Rhea" id="RHEA-COMP:9863"/>
        <dbReference type="Rhea" id="RHEA-COMP:11604"/>
        <dbReference type="ChEBI" id="CHEBI:15378"/>
        <dbReference type="ChEBI" id="CHEBI:29999"/>
        <dbReference type="ChEBI" id="CHEBI:30616"/>
        <dbReference type="ChEBI" id="CHEBI:83421"/>
        <dbReference type="ChEBI" id="CHEBI:456216"/>
        <dbReference type="EC" id="2.7.11.1"/>
    </reaction>
</comment>
<name>A0A7J7M7Z9_9MAGN</name>
<dbReference type="InterPro" id="IPR000719">
    <property type="entry name" value="Prot_kinase_dom"/>
</dbReference>
<dbReference type="Pfam" id="PF00069">
    <property type="entry name" value="Pkinase"/>
    <property type="match status" value="1"/>
</dbReference>
<evidence type="ECO:0000256" key="6">
    <source>
        <dbReference type="ARBA" id="ARBA00022840"/>
    </source>
</evidence>
<dbReference type="Proteomes" id="UP000541444">
    <property type="component" value="Unassembled WGS sequence"/>
</dbReference>
<evidence type="ECO:0000256" key="2">
    <source>
        <dbReference type="ARBA" id="ARBA00022527"/>
    </source>
</evidence>
<keyword evidence="6" id="KW-0067">ATP-binding</keyword>
<dbReference type="PANTHER" id="PTHR22967:SF57">
    <property type="entry name" value="AUXILIN, ISOFORM A-RELATED"/>
    <property type="match status" value="1"/>
</dbReference>
<protein>
    <recommendedName>
        <fullName evidence="1">non-specific serine/threonine protein kinase</fullName>
        <ecNumber evidence="1">2.7.11.1</ecNumber>
    </recommendedName>
</protein>
<reference evidence="10 11" key="1">
    <citation type="journal article" date="2020" name="IScience">
        <title>Genome Sequencing of the Endangered Kingdonia uniflora (Circaeasteraceae, Ranunculales) Reveals Potential Mechanisms of Evolutionary Specialization.</title>
        <authorList>
            <person name="Sun Y."/>
            <person name="Deng T."/>
            <person name="Zhang A."/>
            <person name="Moore M.J."/>
            <person name="Landis J.B."/>
            <person name="Lin N."/>
            <person name="Zhang H."/>
            <person name="Zhang X."/>
            <person name="Huang J."/>
            <person name="Zhang X."/>
            <person name="Sun H."/>
            <person name="Wang H."/>
        </authorList>
    </citation>
    <scope>NUCLEOTIDE SEQUENCE [LARGE SCALE GENOMIC DNA]</scope>
    <source>
        <strain evidence="10">TB1705</strain>
        <tissue evidence="10">Leaf</tissue>
    </source>
</reference>
<sequence length="182" mass="20912">MNPLILDISIYLIVLHSVTPINATIFPILFVRDLKAENILLEHDGLWKVCDFGSISTNHQRFKRPEDMGIEEDNIRKHTTPAYRAPEMWDQFRRELINEKVDIWVPSHTRLPLLRSSLSYREPMGFLPPIVFATGRALVLPGLQESDEAEYEGASHLWIPYFSKAYNGLVELPILGSVKLMV</sequence>
<organism evidence="10 11">
    <name type="scientific">Kingdonia uniflora</name>
    <dbReference type="NCBI Taxonomy" id="39325"/>
    <lineage>
        <taxon>Eukaryota</taxon>
        <taxon>Viridiplantae</taxon>
        <taxon>Streptophyta</taxon>
        <taxon>Embryophyta</taxon>
        <taxon>Tracheophyta</taxon>
        <taxon>Spermatophyta</taxon>
        <taxon>Magnoliopsida</taxon>
        <taxon>Ranunculales</taxon>
        <taxon>Circaeasteraceae</taxon>
        <taxon>Kingdonia</taxon>
    </lineage>
</organism>
<dbReference type="PROSITE" id="PS50011">
    <property type="entry name" value="PROTEIN_KINASE_DOM"/>
    <property type="match status" value="1"/>
</dbReference>
<dbReference type="OrthoDB" id="248923at2759"/>
<keyword evidence="4" id="KW-0547">Nucleotide-binding</keyword>
<comment type="catalytic activity">
    <reaction evidence="7">
        <text>L-threonyl-[protein] + ATP = O-phospho-L-threonyl-[protein] + ADP + H(+)</text>
        <dbReference type="Rhea" id="RHEA:46608"/>
        <dbReference type="Rhea" id="RHEA-COMP:11060"/>
        <dbReference type="Rhea" id="RHEA-COMP:11605"/>
        <dbReference type="ChEBI" id="CHEBI:15378"/>
        <dbReference type="ChEBI" id="CHEBI:30013"/>
        <dbReference type="ChEBI" id="CHEBI:30616"/>
        <dbReference type="ChEBI" id="CHEBI:61977"/>
        <dbReference type="ChEBI" id="CHEBI:456216"/>
        <dbReference type="EC" id="2.7.11.1"/>
    </reaction>
</comment>
<evidence type="ECO:0000259" key="9">
    <source>
        <dbReference type="PROSITE" id="PS50011"/>
    </source>
</evidence>
<keyword evidence="5" id="KW-0418">Kinase</keyword>
<dbReference type="InterPro" id="IPR011009">
    <property type="entry name" value="Kinase-like_dom_sf"/>
</dbReference>
<evidence type="ECO:0000256" key="4">
    <source>
        <dbReference type="ARBA" id="ARBA00022741"/>
    </source>
</evidence>
<dbReference type="EC" id="2.7.11.1" evidence="1"/>
<dbReference type="GO" id="GO:0005737">
    <property type="term" value="C:cytoplasm"/>
    <property type="evidence" value="ECO:0007669"/>
    <property type="project" value="TreeGrafter"/>
</dbReference>
<dbReference type="GO" id="GO:0004674">
    <property type="term" value="F:protein serine/threonine kinase activity"/>
    <property type="evidence" value="ECO:0007669"/>
    <property type="project" value="UniProtKB-KW"/>
</dbReference>
<dbReference type="GO" id="GO:0005524">
    <property type="term" value="F:ATP binding"/>
    <property type="evidence" value="ECO:0007669"/>
    <property type="project" value="UniProtKB-KW"/>
</dbReference>
<keyword evidence="3" id="KW-0808">Transferase</keyword>
<dbReference type="AlphaFoldDB" id="A0A7J7M7Z9"/>
<evidence type="ECO:0000256" key="5">
    <source>
        <dbReference type="ARBA" id="ARBA00022777"/>
    </source>
</evidence>
<evidence type="ECO:0000256" key="7">
    <source>
        <dbReference type="ARBA" id="ARBA00047899"/>
    </source>
</evidence>
<dbReference type="SUPFAM" id="SSF56112">
    <property type="entry name" value="Protein kinase-like (PK-like)"/>
    <property type="match status" value="1"/>
</dbReference>
<gene>
    <name evidence="10" type="ORF">GIB67_026893</name>
</gene>
<keyword evidence="2" id="KW-0723">Serine/threonine-protein kinase</keyword>
<keyword evidence="11" id="KW-1185">Reference proteome</keyword>
<evidence type="ECO:0000256" key="3">
    <source>
        <dbReference type="ARBA" id="ARBA00022679"/>
    </source>
</evidence>
<dbReference type="PANTHER" id="PTHR22967">
    <property type="entry name" value="SERINE/THREONINE PROTEIN KINASE"/>
    <property type="match status" value="1"/>
</dbReference>
<evidence type="ECO:0000256" key="8">
    <source>
        <dbReference type="ARBA" id="ARBA00048679"/>
    </source>
</evidence>
<accession>A0A7J7M7Z9</accession>
<comment type="caution">
    <text evidence="10">The sequence shown here is derived from an EMBL/GenBank/DDBJ whole genome shotgun (WGS) entry which is preliminary data.</text>
</comment>
<dbReference type="Gene3D" id="1.10.510.10">
    <property type="entry name" value="Transferase(Phosphotransferase) domain 1"/>
    <property type="match status" value="1"/>
</dbReference>
<evidence type="ECO:0000313" key="11">
    <source>
        <dbReference type="Proteomes" id="UP000541444"/>
    </source>
</evidence>
<evidence type="ECO:0000256" key="1">
    <source>
        <dbReference type="ARBA" id="ARBA00012513"/>
    </source>
</evidence>
<proteinExistence type="predicted"/>
<evidence type="ECO:0000313" key="10">
    <source>
        <dbReference type="EMBL" id="KAF6150972.1"/>
    </source>
</evidence>
<feature type="domain" description="Protein kinase" evidence="9">
    <location>
        <begin position="1"/>
        <end position="182"/>
    </location>
</feature>